<dbReference type="AlphaFoldDB" id="A0ABD3MKD6"/>
<feature type="compositionally biased region" description="Basic and acidic residues" evidence="1">
    <location>
        <begin position="139"/>
        <end position="151"/>
    </location>
</feature>
<dbReference type="PANTHER" id="PTHR11440">
    <property type="entry name" value="LECITHIN-CHOLESTEROL ACYLTRANSFERASE-RELATED"/>
    <property type="match status" value="1"/>
</dbReference>
<reference evidence="2 3" key="1">
    <citation type="submission" date="2024-10" db="EMBL/GenBank/DDBJ databases">
        <title>Updated reference genomes for cyclostephanoid diatoms.</title>
        <authorList>
            <person name="Roberts W.R."/>
            <person name="Alverson A.J."/>
        </authorList>
    </citation>
    <scope>NUCLEOTIDE SEQUENCE [LARGE SCALE GENOMIC DNA]</scope>
    <source>
        <strain evidence="2 3">AJA276-08</strain>
    </source>
</reference>
<protein>
    <recommendedName>
        <fullName evidence="4">GPI inositol-deacylase</fullName>
    </recommendedName>
</protein>
<dbReference type="InterPro" id="IPR029058">
    <property type="entry name" value="AB_hydrolase_fold"/>
</dbReference>
<sequence>MCRVVTYLRVAFLWKMPPTDALLTRGTSRLAHSRALSSFGAVPACEGTCRPRRRRRCDLRMSHYATGRGFGRHVVDRPPKVVHVPLVFVPGMKGSHLAFANDAPGARNKRAWLTLGNLLNFPPRPDDDPTRDLSLPLTYDHDPPEEGEDGHEYARHYPRQHRGELVPDGTVDHIIEFNVGGGKDTDNFVDMNFLPFYGHVTRLLRDLDNEYHSRLHDGKESTESDDVNTESTEMTKGIFDRVGSFVERTSNWAFSNNPIIAEKQRQIHHSMIHCRPTAVFSYDWRRPLPELCTALHQFCEDTFPNQPVQVIAHSLGGLMTFAAMRDHPEKYSPGAVVVGVPFGTGIQYFQDLHKGYFTELDRCRQFTPDKQFTMSSHWSFFPITKEGLEDRFVDVTERQVENFDADKSGIGKKAEFRSKVDGDNAYFDFYSPDEWERLNVGVFGPEFDDLLTDEQRQAYKDHMRIQMAAAKKWRRVVLGEGQVDENEFNSRSLPPLVACASDAIPTVNQILRRRRKPSPYTSLTRKGRHPLNPWEYDYVNGRAVPGDGRIDFDKAFPPGFVSHKRVTLDSAHAKQMCWEENGGSWGTIYKEVAEQAERFLERRNKEKKTVVGHRVLLESRNERAR</sequence>
<accession>A0ABD3MKD6</accession>
<organism evidence="2 3">
    <name type="scientific">Stephanodiscus triporus</name>
    <dbReference type="NCBI Taxonomy" id="2934178"/>
    <lineage>
        <taxon>Eukaryota</taxon>
        <taxon>Sar</taxon>
        <taxon>Stramenopiles</taxon>
        <taxon>Ochrophyta</taxon>
        <taxon>Bacillariophyta</taxon>
        <taxon>Coscinodiscophyceae</taxon>
        <taxon>Thalassiosirophycidae</taxon>
        <taxon>Stephanodiscales</taxon>
        <taxon>Stephanodiscaceae</taxon>
        <taxon>Stephanodiscus</taxon>
    </lineage>
</organism>
<proteinExistence type="predicted"/>
<comment type="caution">
    <text evidence="2">The sequence shown here is derived from an EMBL/GenBank/DDBJ whole genome shotgun (WGS) entry which is preliminary data.</text>
</comment>
<evidence type="ECO:0000313" key="2">
    <source>
        <dbReference type="EMBL" id="KAL3763313.1"/>
    </source>
</evidence>
<dbReference type="SUPFAM" id="SSF53474">
    <property type="entry name" value="alpha/beta-Hydrolases"/>
    <property type="match status" value="1"/>
</dbReference>
<evidence type="ECO:0000256" key="1">
    <source>
        <dbReference type="SAM" id="MobiDB-lite"/>
    </source>
</evidence>
<keyword evidence="3" id="KW-1185">Reference proteome</keyword>
<name>A0ABD3MKD6_9STRA</name>
<dbReference type="Gene3D" id="3.40.50.1820">
    <property type="entry name" value="alpha/beta hydrolase"/>
    <property type="match status" value="1"/>
</dbReference>
<evidence type="ECO:0000313" key="3">
    <source>
        <dbReference type="Proteomes" id="UP001530315"/>
    </source>
</evidence>
<gene>
    <name evidence="2" type="ORF">ACHAW5_007705</name>
</gene>
<evidence type="ECO:0008006" key="4">
    <source>
        <dbReference type="Google" id="ProtNLM"/>
    </source>
</evidence>
<dbReference type="Proteomes" id="UP001530315">
    <property type="component" value="Unassembled WGS sequence"/>
</dbReference>
<feature type="region of interest" description="Disordered" evidence="1">
    <location>
        <begin position="123"/>
        <end position="151"/>
    </location>
</feature>
<dbReference type="EMBL" id="JALLAZ020001804">
    <property type="protein sequence ID" value="KAL3763313.1"/>
    <property type="molecule type" value="Genomic_DNA"/>
</dbReference>